<dbReference type="OrthoDB" id="9787514at2"/>
<evidence type="ECO:0000259" key="4">
    <source>
        <dbReference type="PROSITE" id="PS50883"/>
    </source>
</evidence>
<dbReference type="InterPro" id="IPR050706">
    <property type="entry name" value="Cyclic-di-GMP_PDE-like"/>
</dbReference>
<accession>B8GPN3</accession>
<dbReference type="Gene3D" id="3.40.50.2300">
    <property type="match status" value="1"/>
</dbReference>
<evidence type="ECO:0000313" key="7">
    <source>
        <dbReference type="Proteomes" id="UP000002383"/>
    </source>
</evidence>
<proteinExistence type="predicted"/>
<dbReference type="HOGENOM" id="CLU_000445_70_50_6"/>
<dbReference type="SMART" id="SM00267">
    <property type="entry name" value="GGDEF"/>
    <property type="match status" value="1"/>
</dbReference>
<dbReference type="KEGG" id="tgr:Tgr7_1114"/>
<dbReference type="InterPro" id="IPR035919">
    <property type="entry name" value="EAL_sf"/>
</dbReference>
<dbReference type="GO" id="GO:0071111">
    <property type="term" value="F:cyclic-guanylate-specific phosphodiesterase activity"/>
    <property type="evidence" value="ECO:0007669"/>
    <property type="project" value="InterPro"/>
</dbReference>
<dbReference type="SUPFAM" id="SSF55073">
    <property type="entry name" value="Nucleotide cyclase"/>
    <property type="match status" value="1"/>
</dbReference>
<dbReference type="SUPFAM" id="SSF141868">
    <property type="entry name" value="EAL domain-like"/>
    <property type="match status" value="1"/>
</dbReference>
<dbReference type="InterPro" id="IPR043128">
    <property type="entry name" value="Rev_trsase/Diguanyl_cyclase"/>
</dbReference>
<dbReference type="InterPro" id="IPR029787">
    <property type="entry name" value="Nucleotide_cyclase"/>
</dbReference>
<feature type="domain" description="GGDEF" evidence="5">
    <location>
        <begin position="170"/>
        <end position="303"/>
    </location>
</feature>
<dbReference type="GO" id="GO:0000160">
    <property type="term" value="P:phosphorelay signal transduction system"/>
    <property type="evidence" value="ECO:0007669"/>
    <property type="project" value="InterPro"/>
</dbReference>
<evidence type="ECO:0000256" key="2">
    <source>
        <dbReference type="PROSITE-ProRule" id="PRU00169"/>
    </source>
</evidence>
<dbReference type="EMBL" id="CP001339">
    <property type="protein sequence ID" value="ACL72200.1"/>
    <property type="molecule type" value="Genomic_DNA"/>
</dbReference>
<evidence type="ECO:0000256" key="1">
    <source>
        <dbReference type="ARBA" id="ARBA00001946"/>
    </source>
</evidence>
<protein>
    <submittedName>
        <fullName evidence="6">Putative diguanylate phosphodiesterase</fullName>
    </submittedName>
</protein>
<name>B8GPN3_THISH</name>
<sequence length="568" mass="63752">MSSDLRILLIEDSEDDAELLLRELRKDGIRPGHVRVDSAPALREALREKSWDIVITDHNMPGFGSAEAIAIIKDTGLDLPVIIVSGSIGEDIAVAAMKDGANDYIMKHNLARLSPAIKRELRETRNREAHRRAQQTIEHLAYHDPLTGLVNRREFEARLHQALRTASEREQHALLYVDLDQFKIINDTCGHEAGDGMLRQLSVLLRTPIRDSDTLARLGGDEFGVLLSGCRLDEAQQVAGRIVDLVRDFRYVWRDKSFLIGASIGLVMLDDANLRASDVLRMADMACYAAKDRGRGRVHIYRADDQELLQRHNEMQWVGRLNQALEENRFRLYRQCITPLGPHGSSHCEILLRMLDERGELIPPGAFIPAAERYNLMPALDRWVLCNAFHWLARCRRQGAPLNSEMFFFNLSAATISDESFYAHVSHALQEHDLPPSMVGFEITETAAITNLGSALKFIEQVRQLGCRIALDDFGTGMSSFSYLRTIPADFIKIDGSFIRDMDEDAMNLAIVDAINRIGHVAGLKTIAEFVETQAIRERLVEVGVDFAQGYGIQRPIPLDAAQSMPPG</sequence>
<feature type="modified residue" description="4-aspartylphosphate" evidence="2">
    <location>
        <position position="57"/>
    </location>
</feature>
<gene>
    <name evidence="6" type="ordered locus">Tgr7_1114</name>
</gene>
<dbReference type="PROSITE" id="PS50883">
    <property type="entry name" value="EAL"/>
    <property type="match status" value="1"/>
</dbReference>
<dbReference type="CDD" id="cd00156">
    <property type="entry name" value="REC"/>
    <property type="match status" value="1"/>
</dbReference>
<dbReference type="Pfam" id="PF00072">
    <property type="entry name" value="Response_reg"/>
    <property type="match status" value="1"/>
</dbReference>
<dbReference type="NCBIfam" id="TIGR00254">
    <property type="entry name" value="GGDEF"/>
    <property type="match status" value="1"/>
</dbReference>
<evidence type="ECO:0000259" key="3">
    <source>
        <dbReference type="PROSITE" id="PS50110"/>
    </source>
</evidence>
<dbReference type="Pfam" id="PF00563">
    <property type="entry name" value="EAL"/>
    <property type="match status" value="1"/>
</dbReference>
<dbReference type="Gene3D" id="3.30.70.270">
    <property type="match status" value="1"/>
</dbReference>
<dbReference type="Gene3D" id="3.20.20.450">
    <property type="entry name" value="EAL domain"/>
    <property type="match status" value="1"/>
</dbReference>
<dbReference type="CDD" id="cd01949">
    <property type="entry name" value="GGDEF"/>
    <property type="match status" value="1"/>
</dbReference>
<dbReference type="CDD" id="cd01948">
    <property type="entry name" value="EAL"/>
    <property type="match status" value="1"/>
</dbReference>
<dbReference type="SMART" id="SM00052">
    <property type="entry name" value="EAL"/>
    <property type="match status" value="1"/>
</dbReference>
<keyword evidence="2" id="KW-0597">Phosphoprotein</keyword>
<dbReference type="FunFam" id="3.30.70.270:FF:000001">
    <property type="entry name" value="Diguanylate cyclase domain protein"/>
    <property type="match status" value="1"/>
</dbReference>
<reference evidence="6 7" key="1">
    <citation type="journal article" date="2011" name="Stand. Genomic Sci.">
        <title>Complete genome sequence of 'Thioalkalivibrio sulfidophilus' HL-EbGr7.</title>
        <authorList>
            <person name="Muyzer G."/>
            <person name="Sorokin D.Y."/>
            <person name="Mavromatis K."/>
            <person name="Lapidus A."/>
            <person name="Clum A."/>
            <person name="Ivanova N."/>
            <person name="Pati A."/>
            <person name="d'Haeseleer P."/>
            <person name="Woyke T."/>
            <person name="Kyrpides N.C."/>
        </authorList>
    </citation>
    <scope>NUCLEOTIDE SEQUENCE [LARGE SCALE GENOMIC DNA]</scope>
    <source>
        <strain evidence="6 7">HL-EbGR7</strain>
    </source>
</reference>
<evidence type="ECO:0000313" key="6">
    <source>
        <dbReference type="EMBL" id="ACL72200.1"/>
    </source>
</evidence>
<evidence type="ECO:0000259" key="5">
    <source>
        <dbReference type="PROSITE" id="PS50887"/>
    </source>
</evidence>
<feature type="domain" description="Response regulatory" evidence="3">
    <location>
        <begin position="6"/>
        <end position="122"/>
    </location>
</feature>
<dbReference type="Pfam" id="PF00990">
    <property type="entry name" value="GGDEF"/>
    <property type="match status" value="1"/>
</dbReference>
<dbReference type="eggNOG" id="COG5001">
    <property type="taxonomic scope" value="Bacteria"/>
</dbReference>
<dbReference type="AlphaFoldDB" id="B8GPN3"/>
<dbReference type="SMART" id="SM00448">
    <property type="entry name" value="REC"/>
    <property type="match status" value="1"/>
</dbReference>
<feature type="domain" description="EAL" evidence="4">
    <location>
        <begin position="314"/>
        <end position="568"/>
    </location>
</feature>
<dbReference type="RefSeq" id="WP_012637684.1">
    <property type="nucleotide sequence ID" value="NC_011901.1"/>
</dbReference>
<dbReference type="InterPro" id="IPR011006">
    <property type="entry name" value="CheY-like_superfamily"/>
</dbReference>
<dbReference type="PROSITE" id="PS50887">
    <property type="entry name" value="GGDEF"/>
    <property type="match status" value="1"/>
</dbReference>
<dbReference type="InterPro" id="IPR000160">
    <property type="entry name" value="GGDEF_dom"/>
</dbReference>
<dbReference type="SUPFAM" id="SSF52172">
    <property type="entry name" value="CheY-like"/>
    <property type="match status" value="1"/>
</dbReference>
<keyword evidence="7" id="KW-1185">Reference proteome</keyword>
<comment type="cofactor">
    <cofactor evidence="1">
        <name>Mg(2+)</name>
        <dbReference type="ChEBI" id="CHEBI:18420"/>
    </cofactor>
</comment>
<dbReference type="InterPro" id="IPR001633">
    <property type="entry name" value="EAL_dom"/>
</dbReference>
<dbReference type="PROSITE" id="PS50110">
    <property type="entry name" value="RESPONSE_REGULATORY"/>
    <property type="match status" value="1"/>
</dbReference>
<dbReference type="STRING" id="396588.Tgr7_1114"/>
<dbReference type="PANTHER" id="PTHR33121:SF23">
    <property type="entry name" value="CYCLIC DI-GMP PHOSPHODIESTERASE PDEB"/>
    <property type="match status" value="1"/>
</dbReference>
<dbReference type="InterPro" id="IPR001789">
    <property type="entry name" value="Sig_transdc_resp-reg_receiver"/>
</dbReference>
<organism evidence="6 7">
    <name type="scientific">Thioalkalivibrio sulfidiphilus (strain HL-EbGR7)</name>
    <dbReference type="NCBI Taxonomy" id="396588"/>
    <lineage>
        <taxon>Bacteria</taxon>
        <taxon>Pseudomonadati</taxon>
        <taxon>Pseudomonadota</taxon>
        <taxon>Gammaproteobacteria</taxon>
        <taxon>Chromatiales</taxon>
        <taxon>Ectothiorhodospiraceae</taxon>
        <taxon>Thioalkalivibrio</taxon>
    </lineage>
</organism>
<dbReference type="Proteomes" id="UP000002383">
    <property type="component" value="Chromosome"/>
</dbReference>
<dbReference type="PANTHER" id="PTHR33121">
    <property type="entry name" value="CYCLIC DI-GMP PHOSPHODIESTERASE PDEF"/>
    <property type="match status" value="1"/>
</dbReference>